<evidence type="ECO:0000313" key="1">
    <source>
        <dbReference type="EMBL" id="KYN07915.1"/>
    </source>
</evidence>
<protein>
    <submittedName>
        <fullName evidence="1">Uncharacterized protein</fullName>
    </submittedName>
</protein>
<sequence>MLLAKRTELTRPLYSSSTCSLPKILIGLRYDNGASSKFQVDPDEAGCNEGSNLSVSLDPLPQFAEQRRLAGSSKFSGGQICMLWT</sequence>
<organism evidence="1 2">
    <name type="scientific">Cyphomyrmex costatus</name>
    <dbReference type="NCBI Taxonomy" id="456900"/>
    <lineage>
        <taxon>Eukaryota</taxon>
        <taxon>Metazoa</taxon>
        <taxon>Ecdysozoa</taxon>
        <taxon>Arthropoda</taxon>
        <taxon>Hexapoda</taxon>
        <taxon>Insecta</taxon>
        <taxon>Pterygota</taxon>
        <taxon>Neoptera</taxon>
        <taxon>Endopterygota</taxon>
        <taxon>Hymenoptera</taxon>
        <taxon>Apocrita</taxon>
        <taxon>Aculeata</taxon>
        <taxon>Formicoidea</taxon>
        <taxon>Formicidae</taxon>
        <taxon>Myrmicinae</taxon>
        <taxon>Cyphomyrmex</taxon>
    </lineage>
</organism>
<keyword evidence="2" id="KW-1185">Reference proteome</keyword>
<reference evidence="1 2" key="1">
    <citation type="submission" date="2016-03" db="EMBL/GenBank/DDBJ databases">
        <title>Cyphomyrmex costatus WGS genome.</title>
        <authorList>
            <person name="Nygaard S."/>
            <person name="Hu H."/>
            <person name="Boomsma J."/>
            <person name="Zhang G."/>
        </authorList>
    </citation>
    <scope>NUCLEOTIDE SEQUENCE [LARGE SCALE GENOMIC DNA]</scope>
    <source>
        <strain evidence="1">MS0001</strain>
        <tissue evidence="1">Whole body</tissue>
    </source>
</reference>
<dbReference type="EMBL" id="KQ976842">
    <property type="protein sequence ID" value="KYN07915.1"/>
    <property type="molecule type" value="Genomic_DNA"/>
</dbReference>
<proteinExistence type="predicted"/>
<accession>A0A195D4T6</accession>
<dbReference type="AlphaFoldDB" id="A0A195D4T6"/>
<evidence type="ECO:0000313" key="2">
    <source>
        <dbReference type="Proteomes" id="UP000078542"/>
    </source>
</evidence>
<dbReference type="Proteomes" id="UP000078542">
    <property type="component" value="Unassembled WGS sequence"/>
</dbReference>
<name>A0A195D4T6_9HYME</name>
<gene>
    <name evidence="1" type="ORF">ALC62_01097</name>
</gene>